<accession>A0A117I1M1</accession>
<keyword evidence="1" id="KW-0175">Coiled coil</keyword>
<gene>
    <name evidence="2" type="ORF">PAHA3_2454</name>
</gene>
<dbReference type="EMBL" id="BCNV01000001">
    <property type="protein sequence ID" value="GAS82380.1"/>
    <property type="molecule type" value="Genomic_DNA"/>
</dbReference>
<name>A0A117I1M1_PAEAM</name>
<dbReference type="Proteomes" id="UP000069697">
    <property type="component" value="Unassembled WGS sequence"/>
</dbReference>
<comment type="caution">
    <text evidence="2">The sequence shown here is derived from an EMBL/GenBank/DDBJ whole genome shotgun (WGS) entry which is preliminary data.</text>
</comment>
<evidence type="ECO:0000256" key="1">
    <source>
        <dbReference type="SAM" id="Coils"/>
    </source>
</evidence>
<sequence length="186" mass="19689">MKKIAYIAGGIVIGIVFSTTAGAFADSVKSMVGKKVTGEYSVIVNGKNLTEKGAVIDSRANVPARALSEALGADVKVSGKTITIITSEEVPNEGTASQFPSNENNQFSGKSKAYLESMKKGYDSEILPPLVEGLDKVTKEYEAIKATGQEDVTALAKQKVDEYQKLVNDAKAELALIEAALQVTSQ</sequence>
<dbReference type="AlphaFoldDB" id="A0A117I1M1"/>
<evidence type="ECO:0000313" key="3">
    <source>
        <dbReference type="Proteomes" id="UP000069697"/>
    </source>
</evidence>
<protein>
    <submittedName>
        <fullName evidence="2">Uncharacterized protein</fullName>
    </submittedName>
</protein>
<reference evidence="3" key="2">
    <citation type="submission" date="2016-01" db="EMBL/GenBank/DDBJ databases">
        <title>Draft Genome Sequence of Paenibacillus amylolyticus Heshi-A3 that Was Isolated from Fermented Rice Bran with Aging Salted Mackerel, Which Was Named Heshiko as Traditional Fermented Seafood in Japan.</title>
        <authorList>
            <person name="Akuzawa S."/>
            <person name="Nakagawa J."/>
            <person name="Kanekatsu T."/>
            <person name="Kubota E."/>
            <person name="Ohtake R."/>
            <person name="Suzuki T."/>
            <person name="Kanesaki Y."/>
        </authorList>
    </citation>
    <scope>NUCLEOTIDE SEQUENCE [LARGE SCALE GENOMIC DNA]</scope>
    <source>
        <strain evidence="3">Heshi-A3</strain>
    </source>
</reference>
<evidence type="ECO:0000313" key="2">
    <source>
        <dbReference type="EMBL" id="GAS82380.1"/>
    </source>
</evidence>
<dbReference type="RefSeq" id="WP_062834933.1">
    <property type="nucleotide sequence ID" value="NZ_BCNV01000001.1"/>
</dbReference>
<feature type="coiled-coil region" evidence="1">
    <location>
        <begin position="153"/>
        <end position="180"/>
    </location>
</feature>
<reference evidence="2 3" key="1">
    <citation type="journal article" date="2016" name="Genome Announc.">
        <title>Draft Genome Sequence of Paenibacillus amylolyticus Heshi-A3, Isolated from Fermented Rice Bran in a Japanese Fermented Seafood Dish.</title>
        <authorList>
            <person name="Akuzawa S."/>
            <person name="Nagaoka J."/>
            <person name="Kanekatsu M."/>
            <person name="Kubota E."/>
            <person name="Ohtake R."/>
            <person name="Suzuki T."/>
            <person name="Kanesaki Y."/>
        </authorList>
    </citation>
    <scope>NUCLEOTIDE SEQUENCE [LARGE SCALE GENOMIC DNA]</scope>
    <source>
        <strain evidence="2 3">Heshi-A3</strain>
    </source>
</reference>
<proteinExistence type="predicted"/>
<organism evidence="2 3">
    <name type="scientific">Paenibacillus amylolyticus</name>
    <dbReference type="NCBI Taxonomy" id="1451"/>
    <lineage>
        <taxon>Bacteria</taxon>
        <taxon>Bacillati</taxon>
        <taxon>Bacillota</taxon>
        <taxon>Bacilli</taxon>
        <taxon>Bacillales</taxon>
        <taxon>Paenibacillaceae</taxon>
        <taxon>Paenibacillus</taxon>
    </lineage>
</organism>